<dbReference type="SMART" id="SM00184">
    <property type="entry name" value="RING"/>
    <property type="match status" value="1"/>
</dbReference>
<dbReference type="GO" id="GO:0005634">
    <property type="term" value="C:nucleus"/>
    <property type="evidence" value="ECO:0007669"/>
    <property type="project" value="TreeGrafter"/>
</dbReference>
<dbReference type="EMBL" id="MCFJ01000007">
    <property type="protein sequence ID" value="ORY64391.1"/>
    <property type="molecule type" value="Genomic_DNA"/>
</dbReference>
<organism evidence="9 10">
    <name type="scientific">Pseudomassariella vexata</name>
    <dbReference type="NCBI Taxonomy" id="1141098"/>
    <lineage>
        <taxon>Eukaryota</taxon>
        <taxon>Fungi</taxon>
        <taxon>Dikarya</taxon>
        <taxon>Ascomycota</taxon>
        <taxon>Pezizomycotina</taxon>
        <taxon>Sordariomycetes</taxon>
        <taxon>Xylariomycetidae</taxon>
        <taxon>Amphisphaeriales</taxon>
        <taxon>Pseudomassariaceae</taxon>
        <taxon>Pseudomassariella</taxon>
    </lineage>
</organism>
<reference evidence="9 10" key="1">
    <citation type="submission" date="2016-07" db="EMBL/GenBank/DDBJ databases">
        <title>Pervasive Adenine N6-methylation of Active Genes in Fungi.</title>
        <authorList>
            <consortium name="DOE Joint Genome Institute"/>
            <person name="Mondo S.J."/>
            <person name="Dannebaum R.O."/>
            <person name="Kuo R.C."/>
            <person name="Labutti K."/>
            <person name="Haridas S."/>
            <person name="Kuo A."/>
            <person name="Salamov A."/>
            <person name="Ahrendt S.R."/>
            <person name="Lipzen A."/>
            <person name="Sullivan W."/>
            <person name="Andreopoulos W.B."/>
            <person name="Clum A."/>
            <person name="Lindquist E."/>
            <person name="Daum C."/>
            <person name="Ramamoorthy G.K."/>
            <person name="Gryganskyi A."/>
            <person name="Culley D."/>
            <person name="Magnuson J.K."/>
            <person name="James T.Y."/>
            <person name="O'Malley M.A."/>
            <person name="Stajich J.E."/>
            <person name="Spatafora J.W."/>
            <person name="Visel A."/>
            <person name="Grigoriev I.V."/>
        </authorList>
    </citation>
    <scope>NUCLEOTIDE SEQUENCE [LARGE SCALE GENOMIC DNA]</scope>
    <source>
        <strain evidence="9 10">CBS 129021</strain>
    </source>
</reference>
<evidence type="ECO:0000256" key="4">
    <source>
        <dbReference type="PROSITE-ProRule" id="PRU00601"/>
    </source>
</evidence>
<keyword evidence="1" id="KW-0479">Metal-binding</keyword>
<evidence type="ECO:0000313" key="9">
    <source>
        <dbReference type="EMBL" id="ORY64391.1"/>
    </source>
</evidence>
<evidence type="ECO:0000256" key="2">
    <source>
        <dbReference type="ARBA" id="ARBA00022771"/>
    </source>
</evidence>
<accession>A0A1Y2DYP6</accession>
<dbReference type="Proteomes" id="UP000193689">
    <property type="component" value="Unassembled WGS sequence"/>
</dbReference>
<feature type="domain" description="CHY-type" evidence="7">
    <location>
        <begin position="225"/>
        <end position="292"/>
    </location>
</feature>
<dbReference type="SUPFAM" id="SSF161245">
    <property type="entry name" value="Zinc hairpin stack"/>
    <property type="match status" value="1"/>
</dbReference>
<feature type="domain" description="CTCHY-type" evidence="8">
    <location>
        <begin position="294"/>
        <end position="360"/>
    </location>
</feature>
<evidence type="ECO:0000259" key="6">
    <source>
        <dbReference type="PROSITE" id="PS50089"/>
    </source>
</evidence>
<evidence type="ECO:0000256" key="5">
    <source>
        <dbReference type="SAM" id="MobiDB-lite"/>
    </source>
</evidence>
<dbReference type="Gene3D" id="3.30.40.10">
    <property type="entry name" value="Zinc/RING finger domain, C3HC4 (zinc finger)"/>
    <property type="match status" value="1"/>
</dbReference>
<dbReference type="PANTHER" id="PTHR21319">
    <property type="entry name" value="RING FINGER AND CHY ZINC FINGER DOMAIN-CONTAINING PROTEIN 1"/>
    <property type="match status" value="1"/>
</dbReference>
<dbReference type="InterPro" id="IPR037275">
    <property type="entry name" value="Znf_CTCHY_sf"/>
</dbReference>
<dbReference type="PROSITE" id="PS51266">
    <property type="entry name" value="ZF_CHY"/>
    <property type="match status" value="1"/>
</dbReference>
<feature type="domain" description="RING-type" evidence="6">
    <location>
        <begin position="361"/>
        <end position="403"/>
    </location>
</feature>
<dbReference type="InterPro" id="IPR013083">
    <property type="entry name" value="Znf_RING/FYVE/PHD"/>
</dbReference>
<evidence type="ECO:0000256" key="1">
    <source>
        <dbReference type="ARBA" id="ARBA00022723"/>
    </source>
</evidence>
<keyword evidence="10" id="KW-1185">Reference proteome</keyword>
<feature type="compositionally biased region" description="Acidic residues" evidence="5">
    <location>
        <begin position="615"/>
        <end position="628"/>
    </location>
</feature>
<evidence type="ECO:0000259" key="8">
    <source>
        <dbReference type="PROSITE" id="PS51270"/>
    </source>
</evidence>
<dbReference type="PANTHER" id="PTHR21319:SF0">
    <property type="entry name" value="AND RING FINGER DOMAIN PROTEIN, PUTATIVE (AFU_ORTHOLOGUE AFUA_1G08900)-RELATED"/>
    <property type="match status" value="1"/>
</dbReference>
<dbReference type="OrthoDB" id="411372at2759"/>
<dbReference type="Pfam" id="PF13639">
    <property type="entry name" value="zf-RING_2"/>
    <property type="match status" value="1"/>
</dbReference>
<dbReference type="GO" id="GO:0016567">
    <property type="term" value="P:protein ubiquitination"/>
    <property type="evidence" value="ECO:0007669"/>
    <property type="project" value="TreeGrafter"/>
</dbReference>
<feature type="compositionally biased region" description="Low complexity" evidence="5">
    <location>
        <begin position="68"/>
        <end position="77"/>
    </location>
</feature>
<dbReference type="GO" id="GO:0008270">
    <property type="term" value="F:zinc ion binding"/>
    <property type="evidence" value="ECO:0007669"/>
    <property type="project" value="UniProtKB-KW"/>
</dbReference>
<dbReference type="Gene3D" id="2.20.28.10">
    <property type="match status" value="1"/>
</dbReference>
<feature type="region of interest" description="Disordered" evidence="5">
    <location>
        <begin position="20"/>
        <end position="125"/>
    </location>
</feature>
<gene>
    <name evidence="9" type="ORF">BCR38DRAFT_393095</name>
</gene>
<name>A0A1Y2DYP6_9PEZI</name>
<dbReference type="GO" id="GO:0061630">
    <property type="term" value="F:ubiquitin protein ligase activity"/>
    <property type="evidence" value="ECO:0007669"/>
    <property type="project" value="TreeGrafter"/>
</dbReference>
<evidence type="ECO:0000313" key="10">
    <source>
        <dbReference type="Proteomes" id="UP000193689"/>
    </source>
</evidence>
<dbReference type="Pfam" id="PF05495">
    <property type="entry name" value="zf-CHY"/>
    <property type="match status" value="1"/>
</dbReference>
<dbReference type="InterPro" id="IPR037274">
    <property type="entry name" value="Znf_CHY_sf"/>
</dbReference>
<feature type="region of interest" description="Disordered" evidence="5">
    <location>
        <begin position="593"/>
        <end position="635"/>
    </location>
</feature>
<dbReference type="InterPro" id="IPR001841">
    <property type="entry name" value="Znf_RING"/>
</dbReference>
<dbReference type="PROSITE" id="PS50089">
    <property type="entry name" value="ZF_RING_2"/>
    <property type="match status" value="1"/>
</dbReference>
<dbReference type="SUPFAM" id="SSF161219">
    <property type="entry name" value="CHY zinc finger-like"/>
    <property type="match status" value="1"/>
</dbReference>
<dbReference type="AlphaFoldDB" id="A0A1Y2DYP6"/>
<comment type="caution">
    <text evidence="9">The sequence shown here is derived from an EMBL/GenBank/DDBJ whole genome shotgun (WGS) entry which is preliminary data.</text>
</comment>
<evidence type="ECO:0008006" key="11">
    <source>
        <dbReference type="Google" id="ProtNLM"/>
    </source>
</evidence>
<protein>
    <recommendedName>
        <fullName evidence="11">CHY zinc finger-domain-containing protein</fullName>
    </recommendedName>
</protein>
<dbReference type="GO" id="GO:0006511">
    <property type="term" value="P:ubiquitin-dependent protein catabolic process"/>
    <property type="evidence" value="ECO:0007669"/>
    <property type="project" value="TreeGrafter"/>
</dbReference>
<dbReference type="Pfam" id="PF14599">
    <property type="entry name" value="zinc_ribbon_6"/>
    <property type="match status" value="1"/>
</dbReference>
<evidence type="ECO:0000259" key="7">
    <source>
        <dbReference type="PROSITE" id="PS51266"/>
    </source>
</evidence>
<dbReference type="InterPro" id="IPR008913">
    <property type="entry name" value="Znf_CHY"/>
</dbReference>
<dbReference type="InParanoid" id="A0A1Y2DYP6"/>
<dbReference type="SUPFAM" id="SSF57850">
    <property type="entry name" value="RING/U-box"/>
    <property type="match status" value="1"/>
</dbReference>
<dbReference type="InterPro" id="IPR039512">
    <property type="entry name" value="RCHY1_zinc-ribbon"/>
</dbReference>
<keyword evidence="2 4" id="KW-0863">Zinc-finger</keyword>
<dbReference type="InterPro" id="IPR017921">
    <property type="entry name" value="Znf_CTCHY"/>
</dbReference>
<dbReference type="GeneID" id="63773804"/>
<sequence>MSSMVSEFIIGPALRQVRRFSRSSTTTETETTYAAANDRARESPAIHEDATSETEEDSYFRDEGNETSSPSVSSQSSATPNLVHDYSRPTASNIAHNDHSTSSRDVAPELSVKKTLPEDDGMGNLRRRIQDIQGSDLPPDEKARLMHMLLMEGYTKSHIVVQSSRPLTHTNPVSFEQVQTQGPLETLNKFWQSPFGDSVPANKFILTEEDIKPTFAPLKPDEEGSEYRALGCEHYKRNVKMQCSICGRWYNCRFCHDNVEDHTLIRKETKNMLCMFCGTAQRAGEVCTNCGESAASYYCHICKLWDNDPDKNIYHCNDCGICRIGRGLGKDFFHCKRCCACLAISIENDHKCIERSLDCDCPICGEYMFNSPRAVCFMKCGHALHRDCYDEHIKSAYKCPICNKSVVNMETQFRNLDMAIQTQPMPERFQDTRAVILCNDCSARTTVKYHWLGLKCAVCQSYNTSELQILGVEAEVGTAEIATMNVSDTRLPESAANTGTLETLNPAAASSARDIPQRRRHSSNFMQLSTENIEGDGHHGIGSYVVQNRLARSVSPLPTITPARSAGSPQAGNEDLEEEDYLVGFWGRAPRSLTSNEDLQDQHNADIESLSSLGDEMEEDDSEGEEEQINLFGHR</sequence>
<proteinExistence type="predicted"/>
<feature type="compositionally biased region" description="Basic and acidic residues" evidence="5">
    <location>
        <begin position="38"/>
        <end position="50"/>
    </location>
</feature>
<dbReference type="STRING" id="1141098.A0A1Y2DYP6"/>
<dbReference type="CDD" id="cd16464">
    <property type="entry name" value="RING-H2_Pirh2-like"/>
    <property type="match status" value="1"/>
</dbReference>
<evidence type="ECO:0000256" key="3">
    <source>
        <dbReference type="ARBA" id="ARBA00022833"/>
    </source>
</evidence>
<keyword evidence="3" id="KW-0862">Zinc</keyword>
<dbReference type="PROSITE" id="PS51270">
    <property type="entry name" value="ZF_CTCHY"/>
    <property type="match status" value="1"/>
</dbReference>
<dbReference type="RefSeq" id="XP_040715805.1">
    <property type="nucleotide sequence ID" value="XM_040857592.1"/>
</dbReference>